<reference evidence="3" key="1">
    <citation type="submission" date="2020-07" db="EMBL/GenBank/DDBJ databases">
        <title>Draft Genome Sequence of a Deep-Sea Yeast, Naganishia (Cryptococcus) liquefaciens strain N6.</title>
        <authorList>
            <person name="Han Y.W."/>
            <person name="Kajitani R."/>
            <person name="Morimoto H."/>
            <person name="Parhat M."/>
            <person name="Tsubouchi H."/>
            <person name="Bakenova O."/>
            <person name="Ogata M."/>
            <person name="Argunhan B."/>
            <person name="Aoki R."/>
            <person name="Kajiwara S."/>
            <person name="Itoh T."/>
            <person name="Iwasaki H."/>
        </authorList>
    </citation>
    <scope>NUCLEOTIDE SEQUENCE</scope>
    <source>
        <strain evidence="3">N6</strain>
    </source>
</reference>
<gene>
    <name evidence="3" type="ORF">NliqN6_5053</name>
</gene>
<comment type="caution">
    <text evidence="3">The sequence shown here is derived from an EMBL/GenBank/DDBJ whole genome shotgun (WGS) entry which is preliminary data.</text>
</comment>
<dbReference type="OrthoDB" id="291792at2759"/>
<sequence>MESYEASNIAVDGADRPVLNLDTSHLVSQDPDSTRDLASAVQEAAERVEVLVEKASELLRESLDDSSLNKLAQMSKVIGMEQDHSMDVTGQGESAEDEEGSESHVSAMQYVTAPSSPIVHATALVVSGEELTTNITPSISRRASKDGSQVLGRKLRFTTITGDVGREGRGKSSLEVEFRNLGNASDPGTPNISETAAQIRRTLSLASVDSLLRVAQDEEMREQFLVNVREHGKSLVWRDEKEVKKLPGDAERALVLAIKRGLRSFILSFAIRSGVNLLLTLTRVVRKGRFKWAMIRHAIFGKEPFRFGAMIGTFTFLNMLTLHLLRLAPPYSYLKKRLRRLLQRDKSPLTYGPPQRWSGSVNVEAGYLEEEDTGERRWQAAVAGAVGSLGLLWEAKERRVGVAQQMFVRGLQATYNAHSQRTGFKIPYGDILVFGLSCGQIMFAFLLSPETIPPEYNSWILAASQVKGDAVKFNRMIERERRVDVGLVQKIMQHKSITPHNAKALTEVIERAKLGLIPEGVPCAAIHPWLDSCRVVQLERYFTAFRFMLPVYSALHFIPMLVLRRRSIIQDPIKMLGRAMLGTFRSCSFLAVFIMIYQGLLCLRTQTLEGAVVGALPAGMQALLKRKENFWLIGFATCLGLFAEEKKRRAELAMYVLPRGLESAWSSARKRAWVPIVPFGETILGMAAMGMVMDAYKHEPKALSGLLRRVIFQTLSWVGGEPPFKAILAPILQMPFVYEIPDSAFVDGQGQYDITVQLTSGLSYVMMMGDATGMGTGGSSGRITVQGYAETACLGSASTNQTTLDLSFEVFQTNIQQCEKSFNMSWDLTPAARPPYNMTVVSIDQSFNPFDISFNDTTSYEWEVNVPAGKGFTVIMNDGKGYGYGGVADAYSVNRTGGNSQCDVIGGLGTTITTTGKMTSTRGTAGPTTSSAEPNTSDDGPPRSSIIAGASIGAVIGIGLSIAVAIFVFVCRRRRKRGRYQRGRKGDEQDGGNGIILADGRRRPNDAMSVNLFDDSEQYQDPNDGNYAPVPYEVGASSYSGSPVTPGTSNGMSRYMVGRGGDLSPSTTLTTTNLFDGRELHGDEASEAMALTGNRTWSGGSSFSDSLQSRADAVPLPYDRSRSSGLQRFDTVSDTRTMAGTGPGASPLGQRSGLPRTKSEEAIAEVESVAAAAASAAARGGGGRLASYPSTELSSTLSSVPLSSSGGFRITNATDADPLVSPVGTNNASTGTGGRTRAGPRGEPRFVRHADAGRAPEVIDLPPLYTDLVIEDRPDEARRET</sequence>
<dbReference type="PANTHER" id="PTHR12459">
    <property type="entry name" value="TRANSMEMBRANE PROTEIN 135-RELATED"/>
    <property type="match status" value="1"/>
</dbReference>
<organism evidence="3 4">
    <name type="scientific">Naganishia liquefaciens</name>
    <dbReference type="NCBI Taxonomy" id="104408"/>
    <lineage>
        <taxon>Eukaryota</taxon>
        <taxon>Fungi</taxon>
        <taxon>Dikarya</taxon>
        <taxon>Basidiomycota</taxon>
        <taxon>Agaricomycotina</taxon>
        <taxon>Tremellomycetes</taxon>
        <taxon>Filobasidiales</taxon>
        <taxon>Filobasidiaceae</taxon>
        <taxon>Naganishia</taxon>
    </lineage>
</organism>
<dbReference type="Proteomes" id="UP000620104">
    <property type="component" value="Unassembled WGS sequence"/>
</dbReference>
<feature type="transmembrane region" description="Helical" evidence="2">
    <location>
        <begin position="946"/>
        <end position="971"/>
    </location>
</feature>
<keyword evidence="4" id="KW-1185">Reference proteome</keyword>
<accession>A0A8H3TW32</accession>
<feature type="region of interest" description="Disordered" evidence="1">
    <location>
        <begin position="1219"/>
        <end position="1254"/>
    </location>
</feature>
<feature type="compositionally biased region" description="Polar residues" evidence="1">
    <location>
        <begin position="926"/>
        <end position="938"/>
    </location>
</feature>
<feature type="region of interest" description="Disordered" evidence="1">
    <location>
        <begin position="978"/>
        <end position="1001"/>
    </location>
</feature>
<feature type="compositionally biased region" description="Basic and acidic residues" evidence="1">
    <location>
        <begin position="1240"/>
        <end position="1254"/>
    </location>
</feature>
<evidence type="ECO:0000256" key="1">
    <source>
        <dbReference type="SAM" id="MobiDB-lite"/>
    </source>
</evidence>
<keyword evidence="2" id="KW-1133">Transmembrane helix</keyword>
<evidence type="ECO:0000313" key="3">
    <source>
        <dbReference type="EMBL" id="GHJ88651.1"/>
    </source>
</evidence>
<keyword evidence="2" id="KW-0472">Membrane</keyword>
<feature type="region of interest" description="Disordered" evidence="1">
    <location>
        <begin position="1"/>
        <end position="38"/>
    </location>
</feature>
<dbReference type="EMBL" id="BLZA01000030">
    <property type="protein sequence ID" value="GHJ88651.1"/>
    <property type="molecule type" value="Genomic_DNA"/>
</dbReference>
<dbReference type="PANTHER" id="PTHR12459:SF6">
    <property type="entry name" value="GB|AAD46013.1"/>
    <property type="match status" value="1"/>
</dbReference>
<keyword evidence="2" id="KW-0812">Transmembrane</keyword>
<evidence type="ECO:0000313" key="4">
    <source>
        <dbReference type="Proteomes" id="UP000620104"/>
    </source>
</evidence>
<evidence type="ECO:0000256" key="2">
    <source>
        <dbReference type="SAM" id="Phobius"/>
    </source>
</evidence>
<feature type="compositionally biased region" description="Polar residues" evidence="1">
    <location>
        <begin position="21"/>
        <end position="31"/>
    </location>
</feature>
<proteinExistence type="predicted"/>
<feature type="transmembrane region" description="Helical" evidence="2">
    <location>
        <begin position="544"/>
        <end position="563"/>
    </location>
</feature>
<feature type="region of interest" description="Disordered" evidence="1">
    <location>
        <begin position="1134"/>
        <end position="1154"/>
    </location>
</feature>
<protein>
    <submittedName>
        <fullName evidence="3">Uncharacterized protein</fullName>
    </submittedName>
</protein>
<dbReference type="InterPro" id="IPR026749">
    <property type="entry name" value="Tmem135"/>
</dbReference>
<feature type="transmembrane region" description="Helical" evidence="2">
    <location>
        <begin position="575"/>
        <end position="597"/>
    </location>
</feature>
<name>A0A8H3TW32_9TREE</name>
<feature type="region of interest" description="Disordered" evidence="1">
    <location>
        <begin position="915"/>
        <end position="944"/>
    </location>
</feature>
<feature type="compositionally biased region" description="Low complexity" evidence="1">
    <location>
        <begin position="915"/>
        <end position="924"/>
    </location>
</feature>